<dbReference type="Pfam" id="PF13568">
    <property type="entry name" value="OMP_b-brl_2"/>
    <property type="match status" value="1"/>
</dbReference>
<feature type="domain" description="Outer membrane protein beta-barrel" evidence="1">
    <location>
        <begin position="21"/>
        <end position="171"/>
    </location>
</feature>
<comment type="caution">
    <text evidence="2">The sequence shown here is derived from an EMBL/GenBank/DDBJ whole genome shotgun (WGS) entry which is preliminary data.</text>
</comment>
<evidence type="ECO:0000313" key="2">
    <source>
        <dbReference type="EMBL" id="MDN5214729.1"/>
    </source>
</evidence>
<gene>
    <name evidence="2" type="ORF">QQ020_21805</name>
</gene>
<keyword evidence="3" id="KW-1185">Reference proteome</keyword>
<dbReference type="RefSeq" id="WP_346760068.1">
    <property type="nucleotide sequence ID" value="NZ_JAUJEB010000005.1"/>
</dbReference>
<accession>A0ABT8LAG2</accession>
<evidence type="ECO:0000313" key="3">
    <source>
        <dbReference type="Proteomes" id="UP001172083"/>
    </source>
</evidence>
<evidence type="ECO:0000259" key="1">
    <source>
        <dbReference type="Pfam" id="PF13568"/>
    </source>
</evidence>
<reference evidence="2" key="1">
    <citation type="submission" date="2023-06" db="EMBL/GenBank/DDBJ databases">
        <title>Genomic of Agaribacillus aureum.</title>
        <authorList>
            <person name="Wang G."/>
        </authorList>
    </citation>
    <scope>NUCLEOTIDE SEQUENCE</scope>
    <source>
        <strain evidence="2">BMA12</strain>
    </source>
</reference>
<protein>
    <submittedName>
        <fullName evidence="2">Porin family protein</fullName>
    </submittedName>
</protein>
<organism evidence="2 3">
    <name type="scientific">Agaribacillus aureus</name>
    <dbReference type="NCBI Taxonomy" id="3051825"/>
    <lineage>
        <taxon>Bacteria</taxon>
        <taxon>Pseudomonadati</taxon>
        <taxon>Bacteroidota</taxon>
        <taxon>Cytophagia</taxon>
        <taxon>Cytophagales</taxon>
        <taxon>Splendidivirgaceae</taxon>
        <taxon>Agaribacillus</taxon>
    </lineage>
</organism>
<proteinExistence type="predicted"/>
<sequence>MKHLLFFYFLLFVVPFSFSQVTISSKLGLAHSTFLVPAEYSHVTDNRYQNNFYFGSHTNIPLDEKRAIIFELMYVEKGTIGVAGSLLDRQLELSYLSVPVLFNYSVLPKLHLQVGPEVSFLLEAKLEHSLVTMDVAPNFQAVDLGLATGISYDLFKGVFVEARFTEGITKIQQGLFGEVSGGRAGRNRSFQFGIGYQLFNIMPRAF</sequence>
<name>A0ABT8LAG2_9BACT</name>
<dbReference type="Proteomes" id="UP001172083">
    <property type="component" value="Unassembled WGS sequence"/>
</dbReference>
<dbReference type="EMBL" id="JAUJEB010000005">
    <property type="protein sequence ID" value="MDN5214729.1"/>
    <property type="molecule type" value="Genomic_DNA"/>
</dbReference>
<dbReference type="InterPro" id="IPR025665">
    <property type="entry name" value="Beta-barrel_OMP_2"/>
</dbReference>